<dbReference type="EMBL" id="CP044331">
    <property type="protein sequence ID" value="QGM97107.1"/>
    <property type="molecule type" value="Genomic_DNA"/>
</dbReference>
<dbReference type="Pfam" id="PF05235">
    <property type="entry name" value="CHAD"/>
    <property type="match status" value="1"/>
</dbReference>
<dbReference type="InterPro" id="IPR038186">
    <property type="entry name" value="CHAD_dom_sf"/>
</dbReference>
<dbReference type="KEGG" id="mpar:F7D14_06205"/>
<evidence type="ECO:0000313" key="3">
    <source>
        <dbReference type="Proteomes" id="UP000422569"/>
    </source>
</evidence>
<dbReference type="RefSeq" id="WP_016921646.1">
    <property type="nucleotide sequence ID" value="NZ_CP044331.1"/>
</dbReference>
<dbReference type="AlphaFoldDB" id="A0A6B8LXJ2"/>
<evidence type="ECO:0000259" key="1">
    <source>
        <dbReference type="PROSITE" id="PS51708"/>
    </source>
</evidence>
<dbReference type="SMART" id="SM00880">
    <property type="entry name" value="CHAD"/>
    <property type="match status" value="1"/>
</dbReference>
<gene>
    <name evidence="2" type="ORF">F7D14_06205</name>
</gene>
<sequence length="325" mass="35440">MARSVRSQDPQAGENPALHVVEAPAPAQKAGPVKLLASDSTEDAAVCVFLAALDHFEANLDAFRHSQAPESVHQMRVALRRLRAAIGLFKKALSGPSIDAGRARAKEIASVLGRARNWDVFHDMLQGAPSDALAREASYHVLLDALEFNRSKAYRSARETLADAGTSAFLADFRKAVAERDWTAAPGMTDEGSARPFAREALTKLRKRVLKKSKGLAARAPEERHQLRIALKKARYGAEFFESLFSHVEDAEDFSLALAKMQDGLGVYNDMEMANALLDEIDAHGEASLRASGFVRGWFAHAALAGAAHAKKSEKRLKGLTPFWE</sequence>
<organism evidence="2 3">
    <name type="scientific">Methylocystis parvus</name>
    <dbReference type="NCBI Taxonomy" id="134"/>
    <lineage>
        <taxon>Bacteria</taxon>
        <taxon>Pseudomonadati</taxon>
        <taxon>Pseudomonadota</taxon>
        <taxon>Alphaproteobacteria</taxon>
        <taxon>Hyphomicrobiales</taxon>
        <taxon>Methylocystaceae</taxon>
        <taxon>Methylocystis</taxon>
    </lineage>
</organism>
<proteinExistence type="predicted"/>
<protein>
    <submittedName>
        <fullName evidence="2">CHAD domain-containing protein</fullName>
    </submittedName>
</protein>
<dbReference type="PANTHER" id="PTHR39339">
    <property type="entry name" value="SLR1444 PROTEIN"/>
    <property type="match status" value="1"/>
</dbReference>
<reference evidence="2 3" key="1">
    <citation type="submission" date="2019-09" db="EMBL/GenBank/DDBJ databases">
        <title>Isolation and complete genome sequencing of Methylocystis species.</title>
        <authorList>
            <person name="Rumah B.L."/>
            <person name="Stead C.E."/>
            <person name="Stevens B.C."/>
            <person name="Minton N.P."/>
            <person name="Grosse-Honebrink A."/>
            <person name="Zhang Y."/>
        </authorList>
    </citation>
    <scope>NUCLEOTIDE SEQUENCE [LARGE SCALE GENOMIC DNA]</scope>
    <source>
        <strain evidence="2 3">BRCS2</strain>
    </source>
</reference>
<dbReference type="Gene3D" id="1.40.20.10">
    <property type="entry name" value="CHAD domain"/>
    <property type="match status" value="1"/>
</dbReference>
<keyword evidence="3" id="KW-1185">Reference proteome</keyword>
<dbReference type="Proteomes" id="UP000422569">
    <property type="component" value="Chromosome"/>
</dbReference>
<dbReference type="PROSITE" id="PS51708">
    <property type="entry name" value="CHAD"/>
    <property type="match status" value="1"/>
</dbReference>
<feature type="domain" description="CHAD" evidence="1">
    <location>
        <begin position="38"/>
        <end position="325"/>
    </location>
</feature>
<evidence type="ECO:0000313" key="2">
    <source>
        <dbReference type="EMBL" id="QGM97107.1"/>
    </source>
</evidence>
<name>A0A6B8LXJ2_9HYPH</name>
<dbReference type="PANTHER" id="PTHR39339:SF1">
    <property type="entry name" value="CHAD DOMAIN-CONTAINING PROTEIN"/>
    <property type="match status" value="1"/>
</dbReference>
<dbReference type="InterPro" id="IPR007899">
    <property type="entry name" value="CHAD_dom"/>
</dbReference>
<accession>A0A6B8LXJ2</accession>